<dbReference type="Pfam" id="PF12704">
    <property type="entry name" value="MacB_PCD"/>
    <property type="match status" value="2"/>
</dbReference>
<dbReference type="PANTHER" id="PTHR30287:SF1">
    <property type="entry name" value="INNER MEMBRANE PROTEIN"/>
    <property type="match status" value="1"/>
</dbReference>
<comment type="subcellular location">
    <subcellularLocation>
        <location evidence="1">Cell membrane</location>
        <topology evidence="1">Multi-pass membrane protein</topology>
    </subcellularLocation>
</comment>
<sequence>MKKTLLKTSLREIRTTPGRFLSLMTIILLGVAFFVGISATGPDMKQAAKTYYERTNLADMTLYTPNGFQSSFVEKIKTDSLVKEVDTQDRVDVTQKNTQDVIRLFSYNDPKINQLELIEGRMPKQKNELVIDALAKETKGYHLQDSITFESNDQLHEMTYTIVGYVASPEFLSKDNRGTTTLKNGSLTYFAYALPDNFKMDEANQIALTFKAGTTAKQKEQAKAKFDTLFKEELKKQAATLPEVKQQAYLMQPLLLTTRADLPGYEEYEQNADRISSLSTVFPVIFFFVAALISLTSVSRMVEEKRLEIGTYFALGYRPTEIASKFLIYVTLACVSGILLGLSIGFYLFPRIIIEAYGQVYDIIGYQTPWQWPLVLIASGVSLLCTVVVAIFVVRVELIKVPAVLMRPKAPKAGKKILLERLPFFWRRLSFTYKVMFRNLFRYKARMWMTILGIAGCTAMILTGFGLKDSISEMIPLQFDKIWRYEAIVTLSQENQPTIEKLSETKDVKAVLPIFTQEVTTTSSAYAKQTVSMIVPETKSEVPDFYALHQAKNNKPLLLSDDGAIVTQKLANLFSLQVGDSVVVKQTNNQELTIKIAGITENYVNHALYLTPTYYQEVAKKNPTYTTALVTFDQSLSSKRQDELTSTWMKETDVINVSYLSKVKTELESSLGVLTIVMWVLIISAGLLAFIVLYSLNTMSVAERVRELSTIKVLGFFDREVTFYIVRENIILSTVGTLVGLGMGVLLHAFVIQTVEMDTTMFSPTINGISYVYSIGLTYLFVAIVGVATHRTLKKINMLDALKANE</sequence>
<keyword evidence="5 6" id="KW-0472">Membrane</keyword>
<evidence type="ECO:0008006" key="11">
    <source>
        <dbReference type="Google" id="ProtNLM"/>
    </source>
</evidence>
<dbReference type="eggNOG" id="COG0577">
    <property type="taxonomic scope" value="Bacteria"/>
</dbReference>
<evidence type="ECO:0000256" key="2">
    <source>
        <dbReference type="ARBA" id="ARBA00022475"/>
    </source>
</evidence>
<evidence type="ECO:0000313" key="10">
    <source>
        <dbReference type="Proteomes" id="UP000015961"/>
    </source>
</evidence>
<dbReference type="Pfam" id="PF02687">
    <property type="entry name" value="FtsX"/>
    <property type="match status" value="2"/>
</dbReference>
<feature type="domain" description="ABC3 transporter permease C-terminal" evidence="7">
    <location>
        <begin position="281"/>
        <end position="394"/>
    </location>
</feature>
<dbReference type="EMBL" id="ASWO01000005">
    <property type="protein sequence ID" value="EOT84041.1"/>
    <property type="molecule type" value="Genomic_DNA"/>
</dbReference>
<evidence type="ECO:0000256" key="1">
    <source>
        <dbReference type="ARBA" id="ARBA00004651"/>
    </source>
</evidence>
<dbReference type="InterPro" id="IPR025857">
    <property type="entry name" value="MacB_PCD"/>
</dbReference>
<reference evidence="9 10" key="1">
    <citation type="submission" date="2013-03" db="EMBL/GenBank/DDBJ databases">
        <title>The Genome Sequence of Enterococcus sulfureus ATCC_49903 (PacBio/Illumina hybrid assembly).</title>
        <authorList>
            <consortium name="The Broad Institute Genomics Platform"/>
            <consortium name="The Broad Institute Genome Sequencing Center for Infectious Disease"/>
            <person name="Earl A."/>
            <person name="Russ C."/>
            <person name="Gilmore M."/>
            <person name="Surin D."/>
            <person name="Walker B."/>
            <person name="Young S."/>
            <person name="Zeng Q."/>
            <person name="Gargeya S."/>
            <person name="Fitzgerald M."/>
            <person name="Haas B."/>
            <person name="Abouelleil A."/>
            <person name="Allen A.W."/>
            <person name="Alvarado L."/>
            <person name="Arachchi H.M."/>
            <person name="Berlin A.M."/>
            <person name="Chapman S.B."/>
            <person name="Gainer-Dewar J."/>
            <person name="Goldberg J."/>
            <person name="Griggs A."/>
            <person name="Gujja S."/>
            <person name="Hansen M."/>
            <person name="Howarth C."/>
            <person name="Imamovic A."/>
            <person name="Ireland A."/>
            <person name="Larimer J."/>
            <person name="McCowan C."/>
            <person name="Murphy C."/>
            <person name="Pearson M."/>
            <person name="Poon T.W."/>
            <person name="Priest M."/>
            <person name="Roberts A."/>
            <person name="Saif S."/>
            <person name="Shea T."/>
            <person name="Sisk P."/>
            <person name="Sykes S."/>
            <person name="Wortman J."/>
            <person name="Nusbaum C."/>
            <person name="Birren B."/>
        </authorList>
    </citation>
    <scope>NUCLEOTIDE SEQUENCE [LARGE SCALE GENOMIC DNA]</scope>
    <source>
        <strain evidence="9 10">ATCC 49903</strain>
    </source>
</reference>
<keyword evidence="10" id="KW-1185">Reference proteome</keyword>
<dbReference type="GO" id="GO:0005886">
    <property type="term" value="C:plasma membrane"/>
    <property type="evidence" value="ECO:0007669"/>
    <property type="project" value="UniProtKB-SubCell"/>
</dbReference>
<feature type="transmembrane region" description="Helical" evidence="6">
    <location>
        <begin position="370"/>
        <end position="394"/>
    </location>
</feature>
<dbReference type="RefSeq" id="WP_016185364.1">
    <property type="nucleotide sequence ID" value="NZ_ASWO01000005.1"/>
</dbReference>
<feature type="transmembrane region" description="Helical" evidence="6">
    <location>
        <begin position="20"/>
        <end position="39"/>
    </location>
</feature>
<evidence type="ECO:0000256" key="5">
    <source>
        <dbReference type="ARBA" id="ARBA00023136"/>
    </source>
</evidence>
<keyword evidence="2" id="KW-1003">Cell membrane</keyword>
<dbReference type="InterPro" id="IPR038766">
    <property type="entry name" value="Membrane_comp_ABC_pdt"/>
</dbReference>
<dbReference type="PANTHER" id="PTHR30287">
    <property type="entry name" value="MEMBRANE COMPONENT OF PREDICTED ABC SUPERFAMILY METABOLITE UPTAKE TRANSPORTER"/>
    <property type="match status" value="1"/>
</dbReference>
<dbReference type="InterPro" id="IPR003838">
    <property type="entry name" value="ABC3_permease_C"/>
</dbReference>
<feature type="transmembrane region" description="Helical" evidence="6">
    <location>
        <begin position="326"/>
        <end position="350"/>
    </location>
</feature>
<dbReference type="OrthoDB" id="5137249at2"/>
<feature type="domain" description="MacB-like periplasmic core" evidence="8">
    <location>
        <begin position="24"/>
        <end position="218"/>
    </location>
</feature>
<evidence type="ECO:0000256" key="4">
    <source>
        <dbReference type="ARBA" id="ARBA00022989"/>
    </source>
</evidence>
<feature type="transmembrane region" description="Helical" evidence="6">
    <location>
        <begin position="280"/>
        <end position="298"/>
    </location>
</feature>
<feature type="transmembrane region" description="Helical" evidence="6">
    <location>
        <begin position="729"/>
        <end position="751"/>
    </location>
</feature>
<evidence type="ECO:0000259" key="7">
    <source>
        <dbReference type="Pfam" id="PF02687"/>
    </source>
</evidence>
<organism evidence="9 10">
    <name type="scientific">Enterococcus sulfureus ATCC 49903</name>
    <dbReference type="NCBI Taxonomy" id="1140003"/>
    <lineage>
        <taxon>Bacteria</taxon>
        <taxon>Bacillati</taxon>
        <taxon>Bacillota</taxon>
        <taxon>Bacilli</taxon>
        <taxon>Lactobacillales</taxon>
        <taxon>Enterococcaceae</taxon>
        <taxon>Enterococcus</taxon>
    </lineage>
</organism>
<keyword evidence="4 6" id="KW-1133">Transmembrane helix</keyword>
<accession>S0L5F4</accession>
<feature type="transmembrane region" description="Helical" evidence="6">
    <location>
        <begin position="771"/>
        <end position="789"/>
    </location>
</feature>
<dbReference type="STRING" id="1140003.OMY_00912"/>
<dbReference type="AlphaFoldDB" id="S0L5F4"/>
<dbReference type="PATRIC" id="fig|1140003.3.peg.868"/>
<feature type="domain" description="ABC3 transporter permease C-terminal" evidence="7">
    <location>
        <begin position="680"/>
        <end position="797"/>
    </location>
</feature>
<name>S0L5F4_9ENTE</name>
<evidence type="ECO:0000256" key="3">
    <source>
        <dbReference type="ARBA" id="ARBA00022692"/>
    </source>
</evidence>
<evidence type="ECO:0000313" key="9">
    <source>
        <dbReference type="EMBL" id="EOT84041.1"/>
    </source>
</evidence>
<evidence type="ECO:0000256" key="6">
    <source>
        <dbReference type="SAM" id="Phobius"/>
    </source>
</evidence>
<feature type="transmembrane region" description="Helical" evidence="6">
    <location>
        <begin position="447"/>
        <end position="467"/>
    </location>
</feature>
<feature type="transmembrane region" description="Helical" evidence="6">
    <location>
        <begin position="671"/>
        <end position="696"/>
    </location>
</feature>
<comment type="caution">
    <text evidence="9">The sequence shown here is derived from an EMBL/GenBank/DDBJ whole genome shotgun (WGS) entry which is preliminary data.</text>
</comment>
<gene>
    <name evidence="9" type="ORF">I573_01766</name>
</gene>
<proteinExistence type="predicted"/>
<evidence type="ECO:0000259" key="8">
    <source>
        <dbReference type="Pfam" id="PF12704"/>
    </source>
</evidence>
<keyword evidence="3 6" id="KW-0812">Transmembrane</keyword>
<dbReference type="Proteomes" id="UP000015961">
    <property type="component" value="Unassembled WGS sequence"/>
</dbReference>
<protein>
    <recommendedName>
        <fullName evidence="11">ABC3 transporter permease protein domain-containing protein</fullName>
    </recommendedName>
</protein>
<feature type="domain" description="MacB-like periplasmic core" evidence="8">
    <location>
        <begin position="451"/>
        <end position="619"/>
    </location>
</feature>